<dbReference type="GO" id="GO:0004674">
    <property type="term" value="F:protein serine/threonine kinase activity"/>
    <property type="evidence" value="ECO:0007669"/>
    <property type="project" value="TreeGrafter"/>
</dbReference>
<evidence type="ECO:0000313" key="5">
    <source>
        <dbReference type="RefSeq" id="XP_028966552.1"/>
    </source>
</evidence>
<dbReference type="GO" id="GO:0005737">
    <property type="term" value="C:cytoplasm"/>
    <property type="evidence" value="ECO:0007669"/>
    <property type="project" value="TreeGrafter"/>
</dbReference>
<name>A0AAJ7SEZ3_9ACAR</name>
<proteinExistence type="predicted"/>
<gene>
    <name evidence="5" type="primary">LOC114828062</name>
</gene>
<dbReference type="InterPro" id="IPR011009">
    <property type="entry name" value="Kinase-like_dom_sf"/>
</dbReference>
<keyword evidence="4" id="KW-1185">Reference proteome</keyword>
<evidence type="ECO:0000313" key="4">
    <source>
        <dbReference type="Proteomes" id="UP000694867"/>
    </source>
</evidence>
<sequence length="345" mass="38984">MDELAWQEGPVLIRNLGRGRFGSLALIRKDNGNYIRRTVNRLTSNEDLWNRLRILQLAHRNIEQVVSVFVHEADIVIHTAFHSDLTIFDYTRGCFEASLSETRILRWMCQILDGLDYLHRNGFCHGNLTAKNVLIESVNHLRLSNWTLSVLVSKESQTDLQALGHVLLVLITVNSAIDGRYLSQDTVNTLIEASRGVFSDFLLHIILDLVGNGVESVAYLRGLVATSSDPLCGSQTDMLCSSDLQAEDHEQQVDASPMHRRQRAQILHELAREAARTSQNGIKHPSVILTFFNLFKLSIKRWKRIFSPGCTEGATVKDFHPRGLRRTTSCPAKLSTPRYREDVTG</sequence>
<protein>
    <submittedName>
        <fullName evidence="5">Serine/threonine-protein kinase greatwall-like</fullName>
    </submittedName>
</protein>
<dbReference type="Pfam" id="PF00069">
    <property type="entry name" value="Pkinase"/>
    <property type="match status" value="1"/>
</dbReference>
<evidence type="ECO:0000256" key="2">
    <source>
        <dbReference type="ARBA" id="ARBA00022840"/>
    </source>
</evidence>
<keyword evidence="1" id="KW-0547">Nucleotide-binding</keyword>
<dbReference type="InterPro" id="IPR000719">
    <property type="entry name" value="Prot_kinase_dom"/>
</dbReference>
<reference evidence="5" key="1">
    <citation type="submission" date="2025-08" db="UniProtKB">
        <authorList>
            <consortium name="RefSeq"/>
        </authorList>
    </citation>
    <scope>IDENTIFICATION</scope>
</reference>
<keyword evidence="2" id="KW-0067">ATP-binding</keyword>
<dbReference type="Gene3D" id="1.10.510.10">
    <property type="entry name" value="Transferase(Phosphotransferase) domain 1"/>
    <property type="match status" value="1"/>
</dbReference>
<dbReference type="AlphaFoldDB" id="A0AAJ7SEZ3"/>
<dbReference type="RefSeq" id="XP_028966552.1">
    <property type="nucleotide sequence ID" value="XM_029110719.1"/>
</dbReference>
<evidence type="ECO:0000256" key="1">
    <source>
        <dbReference type="ARBA" id="ARBA00022741"/>
    </source>
</evidence>
<dbReference type="Proteomes" id="UP000694867">
    <property type="component" value="Unplaced"/>
</dbReference>
<accession>A0AAJ7SEZ3</accession>
<evidence type="ECO:0000259" key="3">
    <source>
        <dbReference type="PROSITE" id="PS50011"/>
    </source>
</evidence>
<dbReference type="GO" id="GO:0005524">
    <property type="term" value="F:ATP binding"/>
    <property type="evidence" value="ECO:0007669"/>
    <property type="project" value="UniProtKB-KW"/>
</dbReference>
<dbReference type="SMART" id="SM00220">
    <property type="entry name" value="S_TKc"/>
    <property type="match status" value="1"/>
</dbReference>
<organism evidence="4 5">
    <name type="scientific">Galendromus occidentalis</name>
    <name type="common">western predatory mite</name>
    <dbReference type="NCBI Taxonomy" id="34638"/>
    <lineage>
        <taxon>Eukaryota</taxon>
        <taxon>Metazoa</taxon>
        <taxon>Ecdysozoa</taxon>
        <taxon>Arthropoda</taxon>
        <taxon>Chelicerata</taxon>
        <taxon>Arachnida</taxon>
        <taxon>Acari</taxon>
        <taxon>Parasitiformes</taxon>
        <taxon>Mesostigmata</taxon>
        <taxon>Gamasina</taxon>
        <taxon>Phytoseioidea</taxon>
        <taxon>Phytoseiidae</taxon>
        <taxon>Typhlodrominae</taxon>
        <taxon>Galendromus</taxon>
    </lineage>
</organism>
<dbReference type="SUPFAM" id="SSF56112">
    <property type="entry name" value="Protein kinase-like (PK-like)"/>
    <property type="match status" value="1"/>
</dbReference>
<dbReference type="GO" id="GO:0035556">
    <property type="term" value="P:intracellular signal transduction"/>
    <property type="evidence" value="ECO:0007669"/>
    <property type="project" value="TreeGrafter"/>
</dbReference>
<feature type="domain" description="Protein kinase" evidence="3">
    <location>
        <begin position="10"/>
        <end position="287"/>
    </location>
</feature>
<dbReference type="GeneID" id="114828062"/>
<dbReference type="PROSITE" id="PS50011">
    <property type="entry name" value="PROTEIN_KINASE_DOM"/>
    <property type="match status" value="1"/>
</dbReference>
<dbReference type="PANTHER" id="PTHR24346">
    <property type="entry name" value="MAP/MICROTUBULE AFFINITY-REGULATING KINASE"/>
    <property type="match status" value="1"/>
</dbReference>
<dbReference type="KEGG" id="goe:114828062"/>
<dbReference type="PANTHER" id="PTHR24346:SF30">
    <property type="entry name" value="MATERNAL EMBRYONIC LEUCINE ZIPPER KINASE"/>
    <property type="match status" value="1"/>
</dbReference>